<dbReference type="AlphaFoldDB" id="A0A1H1PBS6"/>
<keyword evidence="7 10" id="KW-0119">Carbohydrate metabolism</keyword>
<dbReference type="Gene3D" id="3.20.20.80">
    <property type="entry name" value="Glycosidases"/>
    <property type="match status" value="1"/>
</dbReference>
<evidence type="ECO:0000256" key="8">
    <source>
        <dbReference type="ARBA" id="ARBA00031423"/>
    </source>
</evidence>
<evidence type="ECO:0000256" key="10">
    <source>
        <dbReference type="RuleBase" id="RU361207"/>
    </source>
</evidence>
<dbReference type="EMBL" id="LT629763">
    <property type="protein sequence ID" value="SDS08574.1"/>
    <property type="molecule type" value="Genomic_DNA"/>
</dbReference>
<dbReference type="PANTHER" id="PTHR32438:SF5">
    <property type="entry name" value="4-ALPHA-GLUCANOTRANSFERASE DPE1, CHLOROPLASTIC_AMYLOPLASTIC"/>
    <property type="match status" value="1"/>
</dbReference>
<evidence type="ECO:0000313" key="13">
    <source>
        <dbReference type="Proteomes" id="UP000243413"/>
    </source>
</evidence>
<comment type="similarity">
    <text evidence="2 10">Belongs to the disproportionating enzyme family.</text>
</comment>
<dbReference type="InterPro" id="IPR003385">
    <property type="entry name" value="Glyco_hydro_77"/>
</dbReference>
<dbReference type="OrthoDB" id="9763489at2"/>
<evidence type="ECO:0000256" key="1">
    <source>
        <dbReference type="ARBA" id="ARBA00000439"/>
    </source>
</evidence>
<gene>
    <name evidence="12" type="ORF">SAMN05216271_1120</name>
</gene>
<keyword evidence="5 10" id="KW-0328">Glycosyltransferase</keyword>
<dbReference type="SUPFAM" id="SSF51445">
    <property type="entry name" value="(Trans)glycosidases"/>
    <property type="match status" value="1"/>
</dbReference>
<proteinExistence type="inferred from homology"/>
<dbReference type="Proteomes" id="UP000243413">
    <property type="component" value="Chromosome I"/>
</dbReference>
<dbReference type="GO" id="GO:0005975">
    <property type="term" value="P:carbohydrate metabolic process"/>
    <property type="evidence" value="ECO:0007669"/>
    <property type="project" value="InterPro"/>
</dbReference>
<organism evidence="12 13">
    <name type="scientific">Halopseudomonas sabulinigri</name>
    <dbReference type="NCBI Taxonomy" id="472181"/>
    <lineage>
        <taxon>Bacteria</taxon>
        <taxon>Pseudomonadati</taxon>
        <taxon>Pseudomonadota</taxon>
        <taxon>Gammaproteobacteria</taxon>
        <taxon>Pseudomonadales</taxon>
        <taxon>Pseudomonadaceae</taxon>
        <taxon>Halopseudomonas</taxon>
    </lineage>
</organism>
<evidence type="ECO:0000256" key="11">
    <source>
        <dbReference type="SAM" id="MobiDB-lite"/>
    </source>
</evidence>
<evidence type="ECO:0000256" key="7">
    <source>
        <dbReference type="ARBA" id="ARBA00023277"/>
    </source>
</evidence>
<dbReference type="GO" id="GO:0004134">
    <property type="term" value="F:4-alpha-glucanotransferase activity"/>
    <property type="evidence" value="ECO:0007669"/>
    <property type="project" value="UniProtKB-EC"/>
</dbReference>
<comment type="catalytic activity">
    <reaction evidence="1 10">
        <text>Transfers a segment of a (1-&gt;4)-alpha-D-glucan to a new position in an acceptor, which may be glucose or a (1-&gt;4)-alpha-D-glucan.</text>
        <dbReference type="EC" id="2.4.1.25"/>
    </reaction>
</comment>
<dbReference type="InterPro" id="IPR017853">
    <property type="entry name" value="GH"/>
</dbReference>
<dbReference type="RefSeq" id="WP_092284616.1">
    <property type="nucleotide sequence ID" value="NZ_LT629763.1"/>
</dbReference>
<dbReference type="EC" id="2.4.1.25" evidence="3 10"/>
<keyword evidence="6 10" id="KW-0808">Transferase</keyword>
<accession>A0A1H1PBS6</accession>
<evidence type="ECO:0000256" key="4">
    <source>
        <dbReference type="ARBA" id="ARBA00020295"/>
    </source>
</evidence>
<evidence type="ECO:0000256" key="2">
    <source>
        <dbReference type="ARBA" id="ARBA00005684"/>
    </source>
</evidence>
<protein>
    <recommendedName>
        <fullName evidence="4 10">4-alpha-glucanotransferase</fullName>
        <ecNumber evidence="3 10">2.4.1.25</ecNumber>
    </recommendedName>
    <alternativeName>
        <fullName evidence="8 10">Amylomaltase</fullName>
    </alternativeName>
    <alternativeName>
        <fullName evidence="9 10">Disproportionating enzyme</fullName>
    </alternativeName>
</protein>
<dbReference type="Pfam" id="PF02446">
    <property type="entry name" value="Glyco_hydro_77"/>
    <property type="match status" value="1"/>
</dbReference>
<feature type="region of interest" description="Disordered" evidence="11">
    <location>
        <begin position="683"/>
        <end position="705"/>
    </location>
</feature>
<name>A0A1H1PBS6_9GAMM</name>
<sequence>MNTSNLARLASIVGLSVDWTDAHGHLQTVSDQALRKLLAALGYPAESETDINASLERATEERDQALTGPLIITVAGDPCPLGDRFHRFSRCQITTEQGECIDTKLDYRACLVEPLPIGYHQLQIADHHLTLAVTPPHCQSVDSLAGEPHSRLWGLSAQLYSLRRENDGGVGDTLALQHLASRAAVYGADALAISPVHAMFTGLAEQYSPYSPSNRSLFNALHSAPEQVLGRAAVEQATRDCNLEEQMALLESRPLVDWAGVSEARLRLLRRLYDNLVAEQSELLVNFHSFCAEGGSALHQHACFEALHAHLHDEQGTQDWRQWPAAYRDPASETVRRFAREHEDEIGFHLFCQWLMARCLEQTQNASRAAGMRIGLITDLAVGADPRGSMAWSRQGELLRSVTVGAPPDILNTQGQNWGVAAFSPQGLQRHGYTAFIEMLQANLAHAGGVRIDHVMGLQRLWVIPEGASPAEGAYLNYPFADLMRLLALESWRNQALIIGEDLGTVSGGLREALAKNNLLGMRVLLFEQTEGGDFILPNQWPTNALATTTTHDLPTINGWFQGNDISWRHRLGQRSDSEARTDMQHRNCERNALSKALKIAGHCTADITSPENQLEACIGFIGCSPAPLVMLPLEDAMGIGEQPNLPGPPGGHPNWRRRWSESAEHMLDIPTVQRRLRRLALSRQASRTKASAGVDLRPAPAAQE</sequence>
<dbReference type="STRING" id="472181.SAMN05216271_1120"/>
<evidence type="ECO:0000256" key="3">
    <source>
        <dbReference type="ARBA" id="ARBA00012560"/>
    </source>
</evidence>
<dbReference type="PANTHER" id="PTHR32438">
    <property type="entry name" value="4-ALPHA-GLUCANOTRANSFERASE DPE1, CHLOROPLASTIC/AMYLOPLASTIC"/>
    <property type="match status" value="1"/>
</dbReference>
<reference evidence="13" key="1">
    <citation type="submission" date="2016-10" db="EMBL/GenBank/DDBJ databases">
        <authorList>
            <person name="Varghese N."/>
            <person name="Submissions S."/>
        </authorList>
    </citation>
    <scope>NUCLEOTIDE SEQUENCE [LARGE SCALE GENOMIC DNA]</scope>
    <source>
        <strain evidence="13">JCM 14963</strain>
    </source>
</reference>
<evidence type="ECO:0000313" key="12">
    <source>
        <dbReference type="EMBL" id="SDS08574.1"/>
    </source>
</evidence>
<evidence type="ECO:0000256" key="5">
    <source>
        <dbReference type="ARBA" id="ARBA00022676"/>
    </source>
</evidence>
<dbReference type="NCBIfam" id="TIGR00217">
    <property type="entry name" value="malQ"/>
    <property type="match status" value="1"/>
</dbReference>
<evidence type="ECO:0000256" key="9">
    <source>
        <dbReference type="ARBA" id="ARBA00031501"/>
    </source>
</evidence>
<evidence type="ECO:0000256" key="6">
    <source>
        <dbReference type="ARBA" id="ARBA00022679"/>
    </source>
</evidence>